<sequence>MLEAAGTILDDVVALRRDVHRHPELGLDNPSTQRRIIDALDGLPLAVRAGEGLTSVVADLDGEGSGQPATVLLRADTDALPMTEESGEDFCSVEQGRAHACGHDAHTAMLVGAARLLSDMRDRFAGRIRFMFQPGEEGAGGAPIMIDEGVLDGVDRAFALHITPNLPIGFAGCRAGPMLASTDEISVTVTGRGGHASMPHLCVDPVPPMAAMIGALQTAITREINAFDPALVTVAHVEAGTTHNVIPEIARFEGTIRCVSEGTRDQTREAVERVCASIASAHRCTAEVRIQEGYPVTVNDAGEAARFARACAETLGPDGHVEFPSPVMGGEDFSYLLQQVPGAMAFLGVCPADVENSLTAPPCHSNRMRLNEDGMAHGVALHVAMALDR</sequence>
<accession>A0A381Z562</accession>
<dbReference type="EMBL" id="UINC01020005">
    <property type="protein sequence ID" value="SVA84425.1"/>
    <property type="molecule type" value="Genomic_DNA"/>
</dbReference>
<dbReference type="NCBIfam" id="TIGR01891">
    <property type="entry name" value="amidohydrolases"/>
    <property type="match status" value="1"/>
</dbReference>
<dbReference type="SUPFAM" id="SSF53187">
    <property type="entry name" value="Zn-dependent exopeptidases"/>
    <property type="match status" value="1"/>
</dbReference>
<dbReference type="InterPro" id="IPR017439">
    <property type="entry name" value="Amidohydrolase"/>
</dbReference>
<keyword evidence="1" id="KW-0378">Hydrolase</keyword>
<evidence type="ECO:0000313" key="3">
    <source>
        <dbReference type="EMBL" id="SVA84425.1"/>
    </source>
</evidence>
<dbReference type="PANTHER" id="PTHR11014">
    <property type="entry name" value="PEPTIDASE M20 FAMILY MEMBER"/>
    <property type="match status" value="1"/>
</dbReference>
<dbReference type="AlphaFoldDB" id="A0A381Z562"/>
<dbReference type="GO" id="GO:0016787">
    <property type="term" value="F:hydrolase activity"/>
    <property type="evidence" value="ECO:0007669"/>
    <property type="project" value="UniProtKB-KW"/>
</dbReference>
<protein>
    <recommendedName>
        <fullName evidence="2">Peptidase M20 dimerisation domain-containing protein</fullName>
    </recommendedName>
</protein>
<dbReference type="InterPro" id="IPR002933">
    <property type="entry name" value="Peptidase_M20"/>
</dbReference>
<proteinExistence type="predicted"/>
<organism evidence="3">
    <name type="scientific">marine metagenome</name>
    <dbReference type="NCBI Taxonomy" id="408172"/>
    <lineage>
        <taxon>unclassified sequences</taxon>
        <taxon>metagenomes</taxon>
        <taxon>ecological metagenomes</taxon>
    </lineage>
</organism>
<gene>
    <name evidence="3" type="ORF">METZ01_LOCUS137279</name>
</gene>
<dbReference type="Gene3D" id="3.40.630.10">
    <property type="entry name" value="Zn peptidases"/>
    <property type="match status" value="1"/>
</dbReference>
<evidence type="ECO:0000256" key="1">
    <source>
        <dbReference type="ARBA" id="ARBA00022801"/>
    </source>
</evidence>
<dbReference type="InterPro" id="IPR036264">
    <property type="entry name" value="Bact_exopeptidase_dim_dom"/>
</dbReference>
<reference evidence="3" key="1">
    <citation type="submission" date="2018-05" db="EMBL/GenBank/DDBJ databases">
        <authorList>
            <person name="Lanie J.A."/>
            <person name="Ng W.-L."/>
            <person name="Kazmierczak K.M."/>
            <person name="Andrzejewski T.M."/>
            <person name="Davidsen T.M."/>
            <person name="Wayne K.J."/>
            <person name="Tettelin H."/>
            <person name="Glass J.I."/>
            <person name="Rusch D."/>
            <person name="Podicherti R."/>
            <person name="Tsui H.-C.T."/>
            <person name="Winkler M.E."/>
        </authorList>
    </citation>
    <scope>NUCLEOTIDE SEQUENCE</scope>
</reference>
<evidence type="ECO:0000259" key="2">
    <source>
        <dbReference type="Pfam" id="PF07687"/>
    </source>
</evidence>
<dbReference type="PANTHER" id="PTHR11014:SF63">
    <property type="entry name" value="METALLOPEPTIDASE, PUTATIVE (AFU_ORTHOLOGUE AFUA_6G09600)-RELATED"/>
    <property type="match status" value="1"/>
</dbReference>
<dbReference type="Gene3D" id="3.30.70.360">
    <property type="match status" value="1"/>
</dbReference>
<dbReference type="InterPro" id="IPR011650">
    <property type="entry name" value="Peptidase_M20_dimer"/>
</dbReference>
<dbReference type="FunFam" id="3.30.70.360:FF:000001">
    <property type="entry name" value="N-acetyldiaminopimelate deacetylase"/>
    <property type="match status" value="1"/>
</dbReference>
<dbReference type="CDD" id="cd03886">
    <property type="entry name" value="M20_Acy1"/>
    <property type="match status" value="1"/>
</dbReference>
<dbReference type="PIRSF" id="PIRSF005962">
    <property type="entry name" value="Pept_M20D_amidohydro"/>
    <property type="match status" value="1"/>
</dbReference>
<name>A0A381Z562_9ZZZZ</name>
<dbReference type="Pfam" id="PF07687">
    <property type="entry name" value="M20_dimer"/>
    <property type="match status" value="1"/>
</dbReference>
<dbReference type="SUPFAM" id="SSF55031">
    <property type="entry name" value="Bacterial exopeptidase dimerisation domain"/>
    <property type="match status" value="1"/>
</dbReference>
<dbReference type="Pfam" id="PF01546">
    <property type="entry name" value="Peptidase_M20"/>
    <property type="match status" value="1"/>
</dbReference>
<feature type="domain" description="Peptidase M20 dimerisation" evidence="2">
    <location>
        <begin position="186"/>
        <end position="279"/>
    </location>
</feature>